<organism evidence="3 4">
    <name type="scientific">Genlisea aurea</name>
    <dbReference type="NCBI Taxonomy" id="192259"/>
    <lineage>
        <taxon>Eukaryota</taxon>
        <taxon>Viridiplantae</taxon>
        <taxon>Streptophyta</taxon>
        <taxon>Embryophyta</taxon>
        <taxon>Tracheophyta</taxon>
        <taxon>Spermatophyta</taxon>
        <taxon>Magnoliopsida</taxon>
        <taxon>eudicotyledons</taxon>
        <taxon>Gunneridae</taxon>
        <taxon>Pentapetalae</taxon>
        <taxon>asterids</taxon>
        <taxon>lamiids</taxon>
        <taxon>Lamiales</taxon>
        <taxon>Lentibulariaceae</taxon>
        <taxon>Genlisea</taxon>
    </lineage>
</organism>
<dbReference type="PANTHER" id="PTHR46634">
    <property type="entry name" value="M REDUCTASE II SUBUNIT GAMMA, PUTATIVE (DUF3741)-RELATED"/>
    <property type="match status" value="1"/>
</dbReference>
<evidence type="ECO:0000313" key="4">
    <source>
        <dbReference type="Proteomes" id="UP000015453"/>
    </source>
</evidence>
<name>S8EHP7_9LAMI</name>
<evidence type="ECO:0000256" key="1">
    <source>
        <dbReference type="SAM" id="MobiDB-lite"/>
    </source>
</evidence>
<feature type="domain" description="DUF3741" evidence="2">
    <location>
        <begin position="42"/>
        <end position="56"/>
    </location>
</feature>
<evidence type="ECO:0000313" key="3">
    <source>
        <dbReference type="EMBL" id="EPS72227.1"/>
    </source>
</evidence>
<dbReference type="AlphaFoldDB" id="S8EHP7"/>
<dbReference type="PANTHER" id="PTHR46634:SF3">
    <property type="entry name" value="M REDUCTASE II SUBUNIT GAMMA, PUTATIVE (DUF3741)-RELATED"/>
    <property type="match status" value="1"/>
</dbReference>
<feature type="non-terminal residue" evidence="3">
    <location>
        <position position="1"/>
    </location>
</feature>
<feature type="non-terminal residue" evidence="3">
    <location>
        <position position="73"/>
    </location>
</feature>
<dbReference type="InterPro" id="IPR032795">
    <property type="entry name" value="DUF3741-assoc"/>
</dbReference>
<protein>
    <recommendedName>
        <fullName evidence="2">DUF3741 domain-containing protein</fullName>
    </recommendedName>
</protein>
<feature type="region of interest" description="Disordered" evidence="1">
    <location>
        <begin position="1"/>
        <end position="21"/>
    </location>
</feature>
<dbReference type="Pfam" id="PF14383">
    <property type="entry name" value="VARLMGL"/>
    <property type="match status" value="1"/>
</dbReference>
<proteinExistence type="predicted"/>
<sequence length="73" mass="7794">KGLKTASEFSNTSPNGKSCGMPVKMLIAQEMSDEVDSRGSQPNLVAKLMGLDALPMVELDSPARVTCSRSHRS</sequence>
<feature type="compositionally biased region" description="Polar residues" evidence="1">
    <location>
        <begin position="7"/>
        <end position="16"/>
    </location>
</feature>
<dbReference type="EMBL" id="AUSU01000924">
    <property type="protein sequence ID" value="EPS72227.1"/>
    <property type="molecule type" value="Genomic_DNA"/>
</dbReference>
<dbReference type="OrthoDB" id="1745675at2759"/>
<comment type="caution">
    <text evidence="3">The sequence shown here is derived from an EMBL/GenBank/DDBJ whole genome shotgun (WGS) entry which is preliminary data.</text>
</comment>
<dbReference type="Proteomes" id="UP000015453">
    <property type="component" value="Unassembled WGS sequence"/>
</dbReference>
<keyword evidence="4" id="KW-1185">Reference proteome</keyword>
<evidence type="ECO:0000259" key="2">
    <source>
        <dbReference type="Pfam" id="PF14383"/>
    </source>
</evidence>
<reference evidence="3 4" key="1">
    <citation type="journal article" date="2013" name="BMC Genomics">
        <title>The miniature genome of a carnivorous plant Genlisea aurea contains a low number of genes and short non-coding sequences.</title>
        <authorList>
            <person name="Leushkin E.V."/>
            <person name="Sutormin R.A."/>
            <person name="Nabieva E.R."/>
            <person name="Penin A.A."/>
            <person name="Kondrashov A.S."/>
            <person name="Logacheva M.D."/>
        </authorList>
    </citation>
    <scope>NUCLEOTIDE SEQUENCE [LARGE SCALE GENOMIC DNA]</scope>
</reference>
<accession>S8EHP7</accession>
<gene>
    <name evidence="3" type="ORF">M569_02535</name>
</gene>